<evidence type="ECO:0000256" key="6">
    <source>
        <dbReference type="SAM" id="Phobius"/>
    </source>
</evidence>
<evidence type="ECO:0000256" key="3">
    <source>
        <dbReference type="ARBA" id="ARBA00022989"/>
    </source>
</evidence>
<feature type="transmembrane region" description="Helical" evidence="6">
    <location>
        <begin position="237"/>
        <end position="259"/>
    </location>
</feature>
<dbReference type="PROSITE" id="PS50261">
    <property type="entry name" value="G_PROTEIN_RECEP_F2_4"/>
    <property type="match status" value="1"/>
</dbReference>
<evidence type="ECO:0000313" key="9">
    <source>
        <dbReference type="EMBL" id="KAF2146242.1"/>
    </source>
</evidence>
<dbReference type="PANTHER" id="PTHR23112:SF37">
    <property type="entry name" value="G PROTEIN-COUPLED RECEPTOR GPR1"/>
    <property type="match status" value="1"/>
</dbReference>
<sequence length="437" mass="48530">METQASESASLSPLPPVLRRGLPAVAAFGILSFVASSTLFILLAYRLFFKYRREHGVQLQFIVLIFNLLLADIQQSMAFLLNVEWLVRNEIAVGTTTCWAQGWFVSIGDLASGIWTIAIGLHTFASVACNYRLGAKSFYATVASLWAFVYIAAIVGVVRHPHDLFVRAGAWCWINREYNVLRLWTHYIWIFLAEFGTLFIYAFLFLKLHLQLRQGSSQHHFRSPAAVARAQRAAKVLLIYPIVYVICTLPLASARMSAITKEPNLAHLCVAGAMITCNGWLDVLVFVLTRRVLDFADDAQEPHKHSRRTDSVGNSINVSEAAAEELMDTFHLPFWNDAGRWGTTTVIEASTAGGRNHGRTLSHHGILAERSVSRQSSTERLFGSSFGRGLAVKAETTVEVRNEPVELTDVSSMAPPAVQALKEKERLSMDSGSSMRS</sequence>
<keyword evidence="10" id="KW-1185">Reference proteome</keyword>
<evidence type="ECO:0000256" key="5">
    <source>
        <dbReference type="SAM" id="MobiDB-lite"/>
    </source>
</evidence>
<reference evidence="9" key="1">
    <citation type="journal article" date="2020" name="Stud. Mycol.">
        <title>101 Dothideomycetes genomes: a test case for predicting lifestyles and emergence of pathogens.</title>
        <authorList>
            <person name="Haridas S."/>
            <person name="Albert R."/>
            <person name="Binder M."/>
            <person name="Bloem J."/>
            <person name="Labutti K."/>
            <person name="Salamov A."/>
            <person name="Andreopoulos B."/>
            <person name="Baker S."/>
            <person name="Barry K."/>
            <person name="Bills G."/>
            <person name="Bluhm B."/>
            <person name="Cannon C."/>
            <person name="Castanera R."/>
            <person name="Culley D."/>
            <person name="Daum C."/>
            <person name="Ezra D."/>
            <person name="Gonzalez J."/>
            <person name="Henrissat B."/>
            <person name="Kuo A."/>
            <person name="Liang C."/>
            <person name="Lipzen A."/>
            <person name="Lutzoni F."/>
            <person name="Magnuson J."/>
            <person name="Mondo S."/>
            <person name="Nolan M."/>
            <person name="Ohm R."/>
            <person name="Pangilinan J."/>
            <person name="Park H.-J."/>
            <person name="Ramirez L."/>
            <person name="Alfaro M."/>
            <person name="Sun H."/>
            <person name="Tritt A."/>
            <person name="Yoshinaga Y."/>
            <person name="Zwiers L.-H."/>
            <person name="Turgeon B."/>
            <person name="Goodwin S."/>
            <person name="Spatafora J."/>
            <person name="Crous P."/>
            <person name="Grigoriev I."/>
        </authorList>
    </citation>
    <scope>NUCLEOTIDE SEQUENCE</scope>
    <source>
        <strain evidence="9">CBS 121167</strain>
    </source>
</reference>
<feature type="region of interest" description="Disordered" evidence="5">
    <location>
        <begin position="407"/>
        <end position="437"/>
    </location>
</feature>
<dbReference type="OrthoDB" id="100006at2759"/>
<dbReference type="Gene3D" id="1.20.1070.10">
    <property type="entry name" value="Rhodopsin 7-helix transmembrane proteins"/>
    <property type="match status" value="1"/>
</dbReference>
<dbReference type="GO" id="GO:0004930">
    <property type="term" value="F:G protein-coupled receptor activity"/>
    <property type="evidence" value="ECO:0007669"/>
    <property type="project" value="TreeGrafter"/>
</dbReference>
<evidence type="ECO:0000313" key="10">
    <source>
        <dbReference type="Proteomes" id="UP000799438"/>
    </source>
</evidence>
<keyword evidence="3 6" id="KW-1133">Transmembrane helix</keyword>
<evidence type="ECO:0008006" key="11">
    <source>
        <dbReference type="Google" id="ProtNLM"/>
    </source>
</evidence>
<evidence type="ECO:0000256" key="4">
    <source>
        <dbReference type="ARBA" id="ARBA00023136"/>
    </source>
</evidence>
<dbReference type="PANTHER" id="PTHR23112">
    <property type="entry name" value="G PROTEIN-COUPLED RECEPTOR 157-RELATED"/>
    <property type="match status" value="1"/>
</dbReference>
<feature type="transmembrane region" description="Helical" evidence="6">
    <location>
        <begin position="265"/>
        <end position="288"/>
    </location>
</feature>
<keyword evidence="4 6" id="KW-0472">Membrane</keyword>
<dbReference type="GO" id="GO:0005886">
    <property type="term" value="C:plasma membrane"/>
    <property type="evidence" value="ECO:0007669"/>
    <property type="project" value="TreeGrafter"/>
</dbReference>
<dbReference type="EMBL" id="ML995476">
    <property type="protein sequence ID" value="KAF2146242.1"/>
    <property type="molecule type" value="Genomic_DNA"/>
</dbReference>
<organism evidence="9 10">
    <name type="scientific">Aplosporella prunicola CBS 121167</name>
    <dbReference type="NCBI Taxonomy" id="1176127"/>
    <lineage>
        <taxon>Eukaryota</taxon>
        <taxon>Fungi</taxon>
        <taxon>Dikarya</taxon>
        <taxon>Ascomycota</taxon>
        <taxon>Pezizomycotina</taxon>
        <taxon>Dothideomycetes</taxon>
        <taxon>Dothideomycetes incertae sedis</taxon>
        <taxon>Botryosphaeriales</taxon>
        <taxon>Aplosporellaceae</taxon>
        <taxon>Aplosporella</taxon>
    </lineage>
</organism>
<dbReference type="SUPFAM" id="SSF81321">
    <property type="entry name" value="Family A G protein-coupled receptor-like"/>
    <property type="match status" value="1"/>
</dbReference>
<feature type="transmembrane region" description="Helical" evidence="6">
    <location>
        <begin position="187"/>
        <end position="206"/>
    </location>
</feature>
<dbReference type="GO" id="GO:0007189">
    <property type="term" value="P:adenylate cyclase-activating G protein-coupled receptor signaling pathway"/>
    <property type="evidence" value="ECO:0007669"/>
    <property type="project" value="TreeGrafter"/>
</dbReference>
<evidence type="ECO:0000256" key="1">
    <source>
        <dbReference type="ARBA" id="ARBA00004141"/>
    </source>
</evidence>
<gene>
    <name evidence="9" type="ORF">K452DRAFT_220321</name>
</gene>
<keyword evidence="2 6" id="KW-0812">Transmembrane</keyword>
<evidence type="ECO:0000256" key="2">
    <source>
        <dbReference type="ARBA" id="ARBA00022692"/>
    </source>
</evidence>
<dbReference type="RefSeq" id="XP_033401951.1">
    <property type="nucleotide sequence ID" value="XM_033536457.1"/>
</dbReference>
<comment type="subcellular location">
    <subcellularLocation>
        <location evidence="1">Membrane</location>
        <topology evidence="1">Multi-pass membrane protein</topology>
    </subcellularLocation>
</comment>
<feature type="transmembrane region" description="Helical" evidence="6">
    <location>
        <begin position="103"/>
        <end position="125"/>
    </location>
</feature>
<name>A0A6A6BQ32_9PEZI</name>
<dbReference type="PROSITE" id="PS50262">
    <property type="entry name" value="G_PROTEIN_RECEP_F1_2"/>
    <property type="match status" value="1"/>
</dbReference>
<evidence type="ECO:0000259" key="7">
    <source>
        <dbReference type="PROSITE" id="PS50261"/>
    </source>
</evidence>
<dbReference type="GeneID" id="54293953"/>
<feature type="domain" description="G-protein coupled receptors family 2 profile 2" evidence="7">
    <location>
        <begin position="26"/>
        <end position="206"/>
    </location>
</feature>
<feature type="transmembrane region" description="Helical" evidence="6">
    <location>
        <begin position="61"/>
        <end position="83"/>
    </location>
</feature>
<dbReference type="Proteomes" id="UP000799438">
    <property type="component" value="Unassembled WGS sequence"/>
</dbReference>
<dbReference type="InterPro" id="IPR017981">
    <property type="entry name" value="GPCR_2-like_7TM"/>
</dbReference>
<protein>
    <recommendedName>
        <fullName evidence="11">G-protein coupled receptors family 1 profile domain-containing protein</fullName>
    </recommendedName>
</protein>
<dbReference type="InterPro" id="IPR017452">
    <property type="entry name" value="GPCR_Rhodpsn_7TM"/>
</dbReference>
<dbReference type="GO" id="GO:0007166">
    <property type="term" value="P:cell surface receptor signaling pathway"/>
    <property type="evidence" value="ECO:0007669"/>
    <property type="project" value="InterPro"/>
</dbReference>
<dbReference type="Pfam" id="PF11970">
    <property type="entry name" value="GPR_Gpa2_C"/>
    <property type="match status" value="1"/>
</dbReference>
<proteinExistence type="predicted"/>
<accession>A0A6A6BQ32</accession>
<feature type="transmembrane region" description="Helical" evidence="6">
    <location>
        <begin position="24"/>
        <end position="49"/>
    </location>
</feature>
<feature type="transmembrane region" description="Helical" evidence="6">
    <location>
        <begin position="137"/>
        <end position="158"/>
    </location>
</feature>
<feature type="domain" description="G-protein coupled receptors family 1 profile" evidence="8">
    <location>
        <begin position="40"/>
        <end position="251"/>
    </location>
</feature>
<dbReference type="InterPro" id="IPR022596">
    <property type="entry name" value="GPR1/2/3_C"/>
</dbReference>
<evidence type="ECO:0000259" key="8">
    <source>
        <dbReference type="PROSITE" id="PS50262"/>
    </source>
</evidence>
<dbReference type="AlphaFoldDB" id="A0A6A6BQ32"/>